<dbReference type="Proteomes" id="UP000466906">
    <property type="component" value="Chromosome"/>
</dbReference>
<evidence type="ECO:0000256" key="2">
    <source>
        <dbReference type="SAM" id="SignalP"/>
    </source>
</evidence>
<gene>
    <name evidence="3" type="ORF">MALV_47050</name>
</gene>
<evidence type="ECO:0000256" key="1">
    <source>
        <dbReference type="SAM" id="MobiDB-lite"/>
    </source>
</evidence>
<dbReference type="EMBL" id="AP022565">
    <property type="protein sequence ID" value="BBX29580.1"/>
    <property type="molecule type" value="Genomic_DNA"/>
</dbReference>
<protein>
    <submittedName>
        <fullName evidence="3">Uncharacterized protein</fullName>
    </submittedName>
</protein>
<proteinExistence type="predicted"/>
<name>A0A6N4UXE1_9MYCO</name>
<dbReference type="KEGG" id="malv:MALV_47050"/>
<keyword evidence="2" id="KW-0732">Signal</keyword>
<feature type="chain" id="PRO_5026903774" evidence="2">
    <location>
        <begin position="28"/>
        <end position="75"/>
    </location>
</feature>
<evidence type="ECO:0000313" key="3">
    <source>
        <dbReference type="EMBL" id="BBX29580.1"/>
    </source>
</evidence>
<dbReference type="AlphaFoldDB" id="A0A6N4UXE1"/>
<reference evidence="3 4" key="1">
    <citation type="journal article" date="2019" name="Emerg. Microbes Infect.">
        <title>Comprehensive subspecies identification of 175 nontuberculous mycobacteria species based on 7547 genomic profiles.</title>
        <authorList>
            <person name="Matsumoto Y."/>
            <person name="Kinjo T."/>
            <person name="Motooka D."/>
            <person name="Nabeya D."/>
            <person name="Jung N."/>
            <person name="Uechi K."/>
            <person name="Horii T."/>
            <person name="Iida T."/>
            <person name="Fujita J."/>
            <person name="Nakamura S."/>
        </authorList>
    </citation>
    <scope>NUCLEOTIDE SEQUENCE [LARGE SCALE GENOMIC DNA]</scope>
    <source>
        <strain evidence="3 4">JCM 12272</strain>
    </source>
</reference>
<feature type="signal peptide" evidence="2">
    <location>
        <begin position="1"/>
        <end position="27"/>
    </location>
</feature>
<keyword evidence="4" id="KW-1185">Reference proteome</keyword>
<accession>A0A6N4UXE1</accession>
<sequence length="75" mass="7606">MTGRGKLAFVMVGLAAASVISAPTAAARPTCQDTATKTICTTNGSTSIKARPGTVAPPANQPVIPWLGMPGGRRR</sequence>
<feature type="region of interest" description="Disordered" evidence="1">
    <location>
        <begin position="49"/>
        <end position="75"/>
    </location>
</feature>
<evidence type="ECO:0000313" key="4">
    <source>
        <dbReference type="Proteomes" id="UP000466906"/>
    </source>
</evidence>
<organism evidence="3 4">
    <name type="scientific">Mycolicibacterium alvei</name>
    <dbReference type="NCBI Taxonomy" id="67081"/>
    <lineage>
        <taxon>Bacteria</taxon>
        <taxon>Bacillati</taxon>
        <taxon>Actinomycetota</taxon>
        <taxon>Actinomycetes</taxon>
        <taxon>Mycobacteriales</taxon>
        <taxon>Mycobacteriaceae</taxon>
        <taxon>Mycolicibacterium</taxon>
    </lineage>
</organism>